<keyword evidence="5 10" id="KW-0269">Exonuclease</keyword>
<evidence type="ECO:0000256" key="3">
    <source>
        <dbReference type="ARBA" id="ARBA00022722"/>
    </source>
</evidence>
<name>A0A6I4U3A7_9SPHN</name>
<evidence type="ECO:0000256" key="1">
    <source>
        <dbReference type="ARBA" id="ARBA00005915"/>
    </source>
</evidence>
<dbReference type="InterPro" id="IPR003156">
    <property type="entry name" value="DHHA1_dom"/>
</dbReference>
<dbReference type="Pfam" id="PF01368">
    <property type="entry name" value="DHH"/>
    <property type="match status" value="1"/>
</dbReference>
<dbReference type="Proteomes" id="UP000429229">
    <property type="component" value="Unassembled WGS sequence"/>
</dbReference>
<evidence type="ECO:0000259" key="8">
    <source>
        <dbReference type="Pfam" id="PF02272"/>
    </source>
</evidence>
<keyword evidence="4" id="KW-0378">Hydrolase</keyword>
<organism evidence="10 11">
    <name type="scientific">Alteriqipengyuania halimionae</name>
    <dbReference type="NCBI Taxonomy" id="1926630"/>
    <lineage>
        <taxon>Bacteria</taxon>
        <taxon>Pseudomonadati</taxon>
        <taxon>Pseudomonadota</taxon>
        <taxon>Alphaproteobacteria</taxon>
        <taxon>Sphingomonadales</taxon>
        <taxon>Erythrobacteraceae</taxon>
        <taxon>Alteriqipengyuania</taxon>
    </lineage>
</organism>
<dbReference type="InterPro" id="IPR051673">
    <property type="entry name" value="SSDNA_exonuclease_RecJ"/>
</dbReference>
<feature type="domain" description="DHHA1" evidence="8">
    <location>
        <begin position="366"/>
        <end position="461"/>
    </location>
</feature>
<evidence type="ECO:0000313" key="11">
    <source>
        <dbReference type="Proteomes" id="UP000429229"/>
    </source>
</evidence>
<dbReference type="EMBL" id="WTYR01000001">
    <property type="protein sequence ID" value="MXP09415.1"/>
    <property type="molecule type" value="Genomic_DNA"/>
</dbReference>
<evidence type="ECO:0000256" key="4">
    <source>
        <dbReference type="ARBA" id="ARBA00022801"/>
    </source>
</evidence>
<dbReference type="SUPFAM" id="SSF64182">
    <property type="entry name" value="DHH phosphoesterases"/>
    <property type="match status" value="1"/>
</dbReference>
<dbReference type="PANTHER" id="PTHR30255">
    <property type="entry name" value="SINGLE-STRANDED-DNA-SPECIFIC EXONUCLEASE RECJ"/>
    <property type="match status" value="1"/>
</dbReference>
<feature type="coiled-coil region" evidence="6">
    <location>
        <begin position="328"/>
        <end position="355"/>
    </location>
</feature>
<keyword evidence="3" id="KW-0540">Nuclease</keyword>
<evidence type="ECO:0000256" key="5">
    <source>
        <dbReference type="ARBA" id="ARBA00022839"/>
    </source>
</evidence>
<evidence type="ECO:0000259" key="9">
    <source>
        <dbReference type="Pfam" id="PF17768"/>
    </source>
</evidence>
<comment type="caution">
    <text evidence="10">The sequence shown here is derived from an EMBL/GenBank/DDBJ whole genome shotgun (WGS) entry which is preliminary data.</text>
</comment>
<accession>A0A6I4U3A7</accession>
<dbReference type="NCBIfam" id="TIGR00644">
    <property type="entry name" value="recJ"/>
    <property type="match status" value="1"/>
</dbReference>
<dbReference type="GO" id="GO:0008409">
    <property type="term" value="F:5'-3' exonuclease activity"/>
    <property type="evidence" value="ECO:0007669"/>
    <property type="project" value="InterPro"/>
</dbReference>
<keyword evidence="11" id="KW-1185">Reference proteome</keyword>
<dbReference type="GO" id="GO:0006310">
    <property type="term" value="P:DNA recombination"/>
    <property type="evidence" value="ECO:0007669"/>
    <property type="project" value="InterPro"/>
</dbReference>
<evidence type="ECO:0000256" key="2">
    <source>
        <dbReference type="ARBA" id="ARBA00019841"/>
    </source>
</evidence>
<evidence type="ECO:0000313" key="10">
    <source>
        <dbReference type="EMBL" id="MXP09415.1"/>
    </source>
</evidence>
<dbReference type="Gene3D" id="3.90.1640.30">
    <property type="match status" value="1"/>
</dbReference>
<evidence type="ECO:0000256" key="6">
    <source>
        <dbReference type="SAM" id="Coils"/>
    </source>
</evidence>
<feature type="domain" description="DDH" evidence="7">
    <location>
        <begin position="89"/>
        <end position="248"/>
    </location>
</feature>
<comment type="similarity">
    <text evidence="1">Belongs to the RecJ family.</text>
</comment>
<dbReference type="InterPro" id="IPR041122">
    <property type="entry name" value="RecJ_OB"/>
</dbReference>
<dbReference type="RefSeq" id="WP_160616109.1">
    <property type="nucleotide sequence ID" value="NZ_WTYR01000001.1"/>
</dbReference>
<gene>
    <name evidence="10" type="primary">recJ</name>
    <name evidence="10" type="ORF">GRI68_04420</name>
</gene>
<dbReference type="GO" id="GO:0003676">
    <property type="term" value="F:nucleic acid binding"/>
    <property type="evidence" value="ECO:0007669"/>
    <property type="project" value="InterPro"/>
</dbReference>
<feature type="domain" description="RecJ OB" evidence="9">
    <location>
        <begin position="476"/>
        <end position="585"/>
    </location>
</feature>
<dbReference type="InterPro" id="IPR004610">
    <property type="entry name" value="RecJ"/>
</dbReference>
<dbReference type="GO" id="GO:0006281">
    <property type="term" value="P:DNA repair"/>
    <property type="evidence" value="ECO:0007669"/>
    <property type="project" value="InterPro"/>
</dbReference>
<dbReference type="PANTHER" id="PTHR30255:SF2">
    <property type="entry name" value="SINGLE-STRANDED-DNA-SPECIFIC EXONUCLEASE RECJ"/>
    <property type="match status" value="1"/>
</dbReference>
<sequence length="590" mass="62557">MPTTSPSLTDLGRSLTGRRWSWRGGAVNEIVSGSDLVTQLLLARGVAPSDLARERTPSLRGFLPDPAIFQDMETAAERLAQAILSREAVTIYGDYDVDGATSAALLIRLLRMLGHNAGHYIPDRLLEGYGPSGDALLKIAEEGSSLIVTVDCGAMAHEALGAAHDAGIDVIVVDHHKCSPELPKAVAMVNPNRLDEREDAAAHGHLAAVGVAFLLAVATVRTLRKQGYFDEREEPDLLSLLDIVALGTVADVAALRGLNRAFVAQGLKVMRRRENTGLAALLDASRLQRAPVCSDLGFALGPRINAGGRVGEATLGVRLLTTEDTAEAADIARRLSELNDDRRQIESEVQEEAEAQLAGQGNRAVQLLHGAGWHQGVIGIVAGRIKEKTGRPALVIARGANAEPSKGSGRSIAGVDLGAAIIAAREAGLLLAGGGHAMAAGLTVDHDKIDALAEFLDDRLAKDVAAAQENQEFKLDLMLAPGGLTPDLVDAMEEAGPYGMGWPGPRVAVGPVHAIKCDVVGTNHVRMIVRGEDGARFKAIAFRAAESEMGQALLQNRGSRRFWLAGRPKVDDWSGRREAELIVDDAVWAD</sequence>
<proteinExistence type="inferred from homology"/>
<dbReference type="Gene3D" id="3.10.310.30">
    <property type="match status" value="1"/>
</dbReference>
<dbReference type="InterPro" id="IPR038763">
    <property type="entry name" value="DHH_sf"/>
</dbReference>
<protein>
    <recommendedName>
        <fullName evidence="2">Single-stranded-DNA-specific exonuclease RecJ</fullName>
    </recommendedName>
</protein>
<evidence type="ECO:0000259" key="7">
    <source>
        <dbReference type="Pfam" id="PF01368"/>
    </source>
</evidence>
<dbReference type="OrthoDB" id="9809852at2"/>
<dbReference type="InterPro" id="IPR001667">
    <property type="entry name" value="DDH_dom"/>
</dbReference>
<dbReference type="AlphaFoldDB" id="A0A6I4U3A7"/>
<dbReference type="Pfam" id="PF17768">
    <property type="entry name" value="RecJ_OB"/>
    <property type="match status" value="1"/>
</dbReference>
<reference evidence="10 11" key="1">
    <citation type="submission" date="2019-12" db="EMBL/GenBank/DDBJ databases">
        <title>Genomic-based taxomic classification of the family Erythrobacteraceae.</title>
        <authorList>
            <person name="Xu L."/>
        </authorList>
    </citation>
    <scope>NUCLEOTIDE SEQUENCE [LARGE SCALE GENOMIC DNA]</scope>
    <source>
        <strain evidence="10 11">LMG 29519</strain>
    </source>
</reference>
<keyword evidence="6" id="KW-0175">Coiled coil</keyword>
<dbReference type="Pfam" id="PF02272">
    <property type="entry name" value="DHHA1"/>
    <property type="match status" value="1"/>
</dbReference>